<accession>A0ABX9LXW7</accession>
<dbReference type="Proteomes" id="UP000285569">
    <property type="component" value="Unassembled WGS sequence"/>
</dbReference>
<sequence length="91" mass="10683">MFHLLYILLFPNGKFSLNEHISRIAPKPTYIPLTKNSFLEGKTEKTKDQRRSLSVYYTFRICSIKNREKCELLLGLPKIQNASNRKVNYGF</sequence>
<reference evidence="1 2" key="2">
    <citation type="journal article" date="2020" name="Int. J. Syst. Evol. Microbiol.">
        <title>Leptospira yasudae sp. nov. and Leptospira stimsonii sp. nov., two new species of the pathogenic group isolated from environmental sources.</title>
        <authorList>
            <person name="Casanovas-Massana A."/>
            <person name="Hamond C."/>
            <person name="Santos L.A."/>
            <person name="de Oliveira D."/>
            <person name="Hacker K.P."/>
            <person name="Balassiano I."/>
            <person name="Costa F."/>
            <person name="Medeiros M.A."/>
            <person name="Reis M.G."/>
            <person name="Ko A.I."/>
            <person name="Wunder E.A."/>
        </authorList>
    </citation>
    <scope>NUCLEOTIDE SEQUENCE [LARGE SCALE GENOMIC DNA]</scope>
    <source>
        <strain evidence="1 2">B21</strain>
    </source>
</reference>
<evidence type="ECO:0000313" key="2">
    <source>
        <dbReference type="Proteomes" id="UP000285569"/>
    </source>
</evidence>
<gene>
    <name evidence="1" type="ORF">DLM77_20610</name>
</gene>
<organism evidence="1 2">
    <name type="scientific">Leptospira yasudae</name>
    <dbReference type="NCBI Taxonomy" id="2202201"/>
    <lineage>
        <taxon>Bacteria</taxon>
        <taxon>Pseudomonadati</taxon>
        <taxon>Spirochaetota</taxon>
        <taxon>Spirochaetia</taxon>
        <taxon>Leptospirales</taxon>
        <taxon>Leptospiraceae</taxon>
        <taxon>Leptospira</taxon>
    </lineage>
</organism>
<reference evidence="2" key="1">
    <citation type="submission" date="2018-05" db="EMBL/GenBank/DDBJ databases">
        <title>Leptospira yasudae sp. nov. and Leptospira stimsonii sp. nov., two pathogenic species of the genus Leptospira isolated from environmental sources.</title>
        <authorList>
            <person name="Casanovas-Massana A."/>
            <person name="Hamond C."/>
            <person name="Santos L.A."/>
            <person name="Hacker K.P."/>
            <person name="Balassiano I."/>
            <person name="Medeiros M.A."/>
            <person name="Reis M.G."/>
            <person name="Ko A.I."/>
            <person name="Wunder E.A."/>
        </authorList>
    </citation>
    <scope>NUCLEOTIDE SEQUENCE [LARGE SCALE GENOMIC DNA]</scope>
    <source>
        <strain evidence="2">B21</strain>
    </source>
</reference>
<evidence type="ECO:0000313" key="1">
    <source>
        <dbReference type="EMBL" id="RHX77653.1"/>
    </source>
</evidence>
<proteinExistence type="predicted"/>
<comment type="caution">
    <text evidence="1">The sequence shown here is derived from an EMBL/GenBank/DDBJ whole genome shotgun (WGS) entry which is preliminary data.</text>
</comment>
<keyword evidence="2" id="KW-1185">Reference proteome</keyword>
<dbReference type="EMBL" id="QHCR01000013">
    <property type="protein sequence ID" value="RHX77653.1"/>
    <property type="molecule type" value="Genomic_DNA"/>
</dbReference>
<name>A0ABX9LXW7_9LEPT</name>
<protein>
    <submittedName>
        <fullName evidence="1">Uncharacterized protein</fullName>
    </submittedName>
</protein>